<protein>
    <recommendedName>
        <fullName evidence="3">PAS domain-containing protein</fullName>
    </recommendedName>
</protein>
<evidence type="ECO:0000313" key="1">
    <source>
        <dbReference type="EMBL" id="MFD1746100.1"/>
    </source>
</evidence>
<dbReference type="EMBL" id="JBHUEQ010000021">
    <property type="protein sequence ID" value="MFD1746100.1"/>
    <property type="molecule type" value="Genomic_DNA"/>
</dbReference>
<evidence type="ECO:0008006" key="3">
    <source>
        <dbReference type="Google" id="ProtNLM"/>
    </source>
</evidence>
<dbReference type="Gene3D" id="3.30.450.20">
    <property type="entry name" value="PAS domain"/>
    <property type="match status" value="1"/>
</dbReference>
<gene>
    <name evidence="1" type="ORF">ACFSE1_11565</name>
</gene>
<dbReference type="SUPFAM" id="SSF55785">
    <property type="entry name" value="PYP-like sensor domain (PAS domain)"/>
    <property type="match status" value="1"/>
</dbReference>
<proteinExistence type="predicted"/>
<dbReference type="RefSeq" id="WP_377401065.1">
    <property type="nucleotide sequence ID" value="NZ_JBHUEQ010000021.1"/>
</dbReference>
<reference evidence="2" key="1">
    <citation type="journal article" date="2019" name="Int. J. Syst. Evol. Microbiol.">
        <title>The Global Catalogue of Microorganisms (GCM) 10K type strain sequencing project: providing services to taxonomists for standard genome sequencing and annotation.</title>
        <authorList>
            <consortium name="The Broad Institute Genomics Platform"/>
            <consortium name="The Broad Institute Genome Sequencing Center for Infectious Disease"/>
            <person name="Wu L."/>
            <person name="Ma J."/>
        </authorList>
    </citation>
    <scope>NUCLEOTIDE SEQUENCE [LARGE SCALE GENOMIC DNA]</scope>
    <source>
        <strain evidence="2">CG52</strain>
    </source>
</reference>
<sequence length="153" mass="17323">MPQSGSSQERISRLHDFGISAEEVFGILTTFNPVGLWRQDLDSGHTFCDATYSRLYGLKPTDGPINLMEYSERIHPDDLSAVMESDEVACLHPMAFQKIHRISADKKPPYRYVCSIGRFREKPGTSGEIVGIAFEVHPHRCDFRYQTDSTVRG</sequence>
<comment type="caution">
    <text evidence="1">The sequence shown here is derived from an EMBL/GenBank/DDBJ whole genome shotgun (WGS) entry which is preliminary data.</text>
</comment>
<keyword evidence="2" id="KW-1185">Reference proteome</keyword>
<organism evidence="1 2">
    <name type="scientific">Rhizobium helianthi</name>
    <dbReference type="NCBI Taxonomy" id="1132695"/>
    <lineage>
        <taxon>Bacteria</taxon>
        <taxon>Pseudomonadati</taxon>
        <taxon>Pseudomonadota</taxon>
        <taxon>Alphaproteobacteria</taxon>
        <taxon>Hyphomicrobiales</taxon>
        <taxon>Rhizobiaceae</taxon>
        <taxon>Rhizobium/Agrobacterium group</taxon>
        <taxon>Rhizobium</taxon>
    </lineage>
</organism>
<name>A0ABW4M6K3_9HYPH</name>
<dbReference type="Proteomes" id="UP001597322">
    <property type="component" value="Unassembled WGS sequence"/>
</dbReference>
<evidence type="ECO:0000313" key="2">
    <source>
        <dbReference type="Proteomes" id="UP001597322"/>
    </source>
</evidence>
<dbReference type="InterPro" id="IPR035965">
    <property type="entry name" value="PAS-like_dom_sf"/>
</dbReference>
<accession>A0ABW4M6K3</accession>